<comment type="caution">
    <text evidence="2">The sequence shown here is derived from an EMBL/GenBank/DDBJ whole genome shotgun (WGS) entry which is preliminary data.</text>
</comment>
<gene>
    <name evidence="2" type="ORF">M0811_04858</name>
</gene>
<feature type="transmembrane region" description="Helical" evidence="1">
    <location>
        <begin position="100"/>
        <end position="117"/>
    </location>
</feature>
<evidence type="ECO:0000313" key="2">
    <source>
        <dbReference type="EMBL" id="KAJ5078533.1"/>
    </source>
</evidence>
<organism evidence="2 3">
    <name type="scientific">Anaeramoeba ignava</name>
    <name type="common">Anaerobic marine amoeba</name>
    <dbReference type="NCBI Taxonomy" id="1746090"/>
    <lineage>
        <taxon>Eukaryota</taxon>
        <taxon>Metamonada</taxon>
        <taxon>Anaeramoebidae</taxon>
        <taxon>Anaeramoeba</taxon>
    </lineage>
</organism>
<name>A0A9Q0LW53_ANAIG</name>
<reference evidence="2" key="1">
    <citation type="submission" date="2022-10" db="EMBL/GenBank/DDBJ databases">
        <title>Novel sulphate-reducing endosymbionts in the free-living metamonad Anaeramoeba.</title>
        <authorList>
            <person name="Jerlstrom-Hultqvist J."/>
            <person name="Cepicka I."/>
            <person name="Gallot-Lavallee L."/>
            <person name="Salas-Leiva D."/>
            <person name="Curtis B.A."/>
            <person name="Zahonova K."/>
            <person name="Pipaliya S."/>
            <person name="Dacks J."/>
            <person name="Roger A.J."/>
        </authorList>
    </citation>
    <scope>NUCLEOTIDE SEQUENCE</scope>
    <source>
        <strain evidence="2">BMAN</strain>
    </source>
</reference>
<dbReference type="EMBL" id="JAPDFW010000053">
    <property type="protein sequence ID" value="KAJ5078533.1"/>
    <property type="molecule type" value="Genomic_DNA"/>
</dbReference>
<keyword evidence="1" id="KW-0812">Transmembrane</keyword>
<keyword evidence="3" id="KW-1185">Reference proteome</keyword>
<proteinExistence type="predicted"/>
<sequence>MIQESQNEKNKQIKRSQTFISTISLIQIILSMVYLLNYPKFARISLFFGISGLVGVCWKSKILLLFYLGFHLVFFGMISIHFIFYSPLFRKNVLSQSDQLYGLFVLVSLIFVFFLNLQHCYKLLRLGFVRNSPIPLQIPNSDDFVFLNQNFQPSHLTRNSTHSTFDV</sequence>
<evidence type="ECO:0008006" key="4">
    <source>
        <dbReference type="Google" id="ProtNLM"/>
    </source>
</evidence>
<feature type="transmembrane region" description="Helical" evidence="1">
    <location>
        <begin position="41"/>
        <end position="58"/>
    </location>
</feature>
<evidence type="ECO:0000313" key="3">
    <source>
        <dbReference type="Proteomes" id="UP001149090"/>
    </source>
</evidence>
<accession>A0A9Q0LW53</accession>
<dbReference type="AlphaFoldDB" id="A0A9Q0LW53"/>
<dbReference type="Proteomes" id="UP001149090">
    <property type="component" value="Unassembled WGS sequence"/>
</dbReference>
<feature type="transmembrane region" description="Helical" evidence="1">
    <location>
        <begin position="18"/>
        <end position="35"/>
    </location>
</feature>
<feature type="transmembrane region" description="Helical" evidence="1">
    <location>
        <begin position="65"/>
        <end position="88"/>
    </location>
</feature>
<keyword evidence="1" id="KW-1133">Transmembrane helix</keyword>
<keyword evidence="1" id="KW-0472">Membrane</keyword>
<protein>
    <recommendedName>
        <fullName evidence="4">Transmembrane protein</fullName>
    </recommendedName>
</protein>
<evidence type="ECO:0000256" key="1">
    <source>
        <dbReference type="SAM" id="Phobius"/>
    </source>
</evidence>